<sequence length="140" mass="15833">MTDKKSVCELVDKSYGRCRMTGTFIDEFYTEFLGCSPLVAEKFKNTDMEQQKRLLDQGIRHLILFFHEPSAITATKMTDLGESHAKSGLDIGPELYELWLSALVNTVAENDPKFDAELDAAWREVANHGISVMLSMHDDD</sequence>
<dbReference type="RefSeq" id="WP_221048071.1">
    <property type="nucleotide sequence ID" value="NZ_AP019782.1"/>
</dbReference>
<dbReference type="InterPro" id="IPR000971">
    <property type="entry name" value="Globin"/>
</dbReference>
<keyword evidence="1" id="KW-0561">Oxygen transport</keyword>
<protein>
    <submittedName>
        <fullName evidence="3">Globin</fullName>
    </submittedName>
</protein>
<evidence type="ECO:0000256" key="1">
    <source>
        <dbReference type="RuleBase" id="RU000356"/>
    </source>
</evidence>
<keyword evidence="1" id="KW-0813">Transport</keyword>
<organism evidence="3 4">
    <name type="scientific">Methylogaea oryzae</name>
    <dbReference type="NCBI Taxonomy" id="1295382"/>
    <lineage>
        <taxon>Bacteria</taxon>
        <taxon>Pseudomonadati</taxon>
        <taxon>Pseudomonadota</taxon>
        <taxon>Gammaproteobacteria</taxon>
        <taxon>Methylococcales</taxon>
        <taxon>Methylococcaceae</taxon>
        <taxon>Methylogaea</taxon>
    </lineage>
</organism>
<evidence type="ECO:0000313" key="3">
    <source>
        <dbReference type="EMBL" id="BBL69843.1"/>
    </source>
</evidence>
<dbReference type="EMBL" id="AP019782">
    <property type="protein sequence ID" value="BBL69843.1"/>
    <property type="molecule type" value="Genomic_DNA"/>
</dbReference>
<dbReference type="Proteomes" id="UP000824988">
    <property type="component" value="Chromosome"/>
</dbReference>
<dbReference type="GO" id="GO:0020037">
    <property type="term" value="F:heme binding"/>
    <property type="evidence" value="ECO:0007669"/>
    <property type="project" value="InterPro"/>
</dbReference>
<reference evidence="3" key="1">
    <citation type="submission" date="2019-06" db="EMBL/GenBank/DDBJ databases">
        <title>Complete genome sequence of Methylogaea oryzae strain JCM16910.</title>
        <authorList>
            <person name="Asakawa S."/>
        </authorList>
    </citation>
    <scope>NUCLEOTIDE SEQUENCE</scope>
    <source>
        <strain evidence="3">E10</strain>
    </source>
</reference>
<keyword evidence="1" id="KW-0408">Iron</keyword>
<keyword evidence="4" id="KW-1185">Reference proteome</keyword>
<feature type="domain" description="Globin" evidence="2">
    <location>
        <begin position="27"/>
        <end position="129"/>
    </location>
</feature>
<accession>A0A8D4VL44</accession>
<name>A0A8D4VL44_9GAMM</name>
<proteinExistence type="inferred from homology"/>
<dbReference type="Pfam" id="PF00042">
    <property type="entry name" value="Globin"/>
    <property type="match status" value="1"/>
</dbReference>
<dbReference type="KEGG" id="moz:MoryE10_04490"/>
<gene>
    <name evidence="3" type="ORF">MoryE10_04490</name>
</gene>
<keyword evidence="1" id="KW-0479">Metal-binding</keyword>
<keyword evidence="1" id="KW-0349">Heme</keyword>
<comment type="similarity">
    <text evidence="1">Belongs to the globin family.</text>
</comment>
<evidence type="ECO:0000259" key="2">
    <source>
        <dbReference type="Pfam" id="PF00042"/>
    </source>
</evidence>
<dbReference type="GO" id="GO:0005344">
    <property type="term" value="F:oxygen carrier activity"/>
    <property type="evidence" value="ECO:0007669"/>
    <property type="project" value="UniProtKB-KW"/>
</dbReference>
<evidence type="ECO:0000313" key="4">
    <source>
        <dbReference type="Proteomes" id="UP000824988"/>
    </source>
</evidence>
<dbReference type="AlphaFoldDB" id="A0A8D4VL44"/>